<evidence type="ECO:0000313" key="1">
    <source>
        <dbReference type="EMBL" id="KAJ1902362.1"/>
    </source>
</evidence>
<dbReference type="EMBL" id="JANBPG010000002">
    <property type="protein sequence ID" value="KAJ1902362.1"/>
    <property type="molecule type" value="Genomic_DNA"/>
</dbReference>
<name>A0ACC1IX54_9FUNG</name>
<keyword evidence="2" id="KW-1185">Reference proteome</keyword>
<comment type="caution">
    <text evidence="1">The sequence shown here is derived from an EMBL/GenBank/DDBJ whole genome shotgun (WGS) entry which is preliminary data.</text>
</comment>
<evidence type="ECO:0000313" key="2">
    <source>
        <dbReference type="Proteomes" id="UP001150581"/>
    </source>
</evidence>
<protein>
    <submittedName>
        <fullName evidence="1">Uncharacterized protein</fullName>
    </submittedName>
</protein>
<proteinExistence type="predicted"/>
<organism evidence="1 2">
    <name type="scientific">Kickxella alabastrina</name>
    <dbReference type="NCBI Taxonomy" id="61397"/>
    <lineage>
        <taxon>Eukaryota</taxon>
        <taxon>Fungi</taxon>
        <taxon>Fungi incertae sedis</taxon>
        <taxon>Zoopagomycota</taxon>
        <taxon>Kickxellomycotina</taxon>
        <taxon>Kickxellomycetes</taxon>
        <taxon>Kickxellales</taxon>
        <taxon>Kickxellaceae</taxon>
        <taxon>Kickxella</taxon>
    </lineage>
</organism>
<reference evidence="1" key="1">
    <citation type="submission" date="2022-07" db="EMBL/GenBank/DDBJ databases">
        <title>Phylogenomic reconstructions and comparative analyses of Kickxellomycotina fungi.</title>
        <authorList>
            <person name="Reynolds N.K."/>
            <person name="Stajich J.E."/>
            <person name="Barry K."/>
            <person name="Grigoriev I.V."/>
            <person name="Crous P."/>
            <person name="Smith M.E."/>
        </authorList>
    </citation>
    <scope>NUCLEOTIDE SEQUENCE</scope>
    <source>
        <strain evidence="1">Benny 63K</strain>
    </source>
</reference>
<accession>A0ACC1IX54</accession>
<sequence length="280" mass="31478">MFEDFSIISKERTFICQAADALVKILQDEFSFKGRAKTANCVWHAGAYHEYNPAMIAYMPHQTSVQHAKNNVIYHRMAKVGFSHAWQPMKLNNNIASLNCKLAIDEAMTMDNGAPILELNPRHINPGNALEVSHATASKRHHTDKLSGKHDATYTSMCANFGSQRERVDKLYDNVKRIRASMAKARNNLSESKRQMGISSAANQQQRGAYSQRTEVANKNAIIKNGDHNLHGVSLSTEIKNVLVDEMETNFKLMAAKGDSLRGIVRTIKRETNRMATLYK</sequence>
<dbReference type="Proteomes" id="UP001150581">
    <property type="component" value="Unassembled WGS sequence"/>
</dbReference>
<gene>
    <name evidence="1" type="ORF">LPJ66_000122</name>
</gene>